<dbReference type="GO" id="GO:0016020">
    <property type="term" value="C:membrane"/>
    <property type="evidence" value="ECO:0007669"/>
    <property type="project" value="InterPro"/>
</dbReference>
<evidence type="ECO:0000256" key="2">
    <source>
        <dbReference type="ARBA" id="ARBA00002788"/>
    </source>
</evidence>
<dbReference type="GO" id="GO:0047324">
    <property type="term" value="F:phosphoenolpyruvate-glycerone phosphotransferase activity"/>
    <property type="evidence" value="ECO:0007669"/>
    <property type="project" value="UniProtKB-EC"/>
</dbReference>
<keyword evidence="8" id="KW-0670">Pyruvate</keyword>
<dbReference type="KEGG" id="hds:HSR122_1863"/>
<dbReference type="InterPro" id="IPR004701">
    <property type="entry name" value="PTS_EIIA_man-typ"/>
</dbReference>
<protein>
    <recommendedName>
        <fullName evidence="3">phosphoenolpyruvate--glycerone phosphotransferase</fullName>
        <ecNumber evidence="3">2.7.1.121</ecNumber>
    </recommendedName>
</protein>
<dbReference type="EC" id="2.7.1.121" evidence="3"/>
<dbReference type="InterPro" id="IPR012844">
    <property type="entry name" value="DhaM_N"/>
</dbReference>
<evidence type="ECO:0000313" key="9">
    <source>
        <dbReference type="EMBL" id="QSG12026.1"/>
    </source>
</evidence>
<comment type="subunit">
    <text evidence="5">Homodimer. The dihydroxyacetone kinase complex is composed of a homodimer of DhaM, a homodimer of DhaK and the subunit DhaL.</text>
</comment>
<dbReference type="AlphaFoldDB" id="A0A897NE90"/>
<dbReference type="Gene3D" id="3.40.50.510">
    <property type="entry name" value="Phosphotransferase system, mannose-type IIA component"/>
    <property type="match status" value="1"/>
</dbReference>
<evidence type="ECO:0000256" key="3">
    <source>
        <dbReference type="ARBA" id="ARBA00012095"/>
    </source>
</evidence>
<comment type="catalytic activity">
    <reaction evidence="1">
        <text>dihydroxyacetone + phosphoenolpyruvate = dihydroxyacetone phosphate + pyruvate</text>
        <dbReference type="Rhea" id="RHEA:18381"/>
        <dbReference type="ChEBI" id="CHEBI:15361"/>
        <dbReference type="ChEBI" id="CHEBI:16016"/>
        <dbReference type="ChEBI" id="CHEBI:57642"/>
        <dbReference type="ChEBI" id="CHEBI:58702"/>
        <dbReference type="EC" id="2.7.1.121"/>
    </reaction>
</comment>
<gene>
    <name evidence="8" type="primary">dhaM</name>
    <name evidence="9" type="ORF">HSBGL_1610</name>
    <name evidence="8" type="ORF">HSR122_1863</name>
</gene>
<dbReference type="PROSITE" id="PS51096">
    <property type="entry name" value="PTS_EIIA_TYPE_4"/>
    <property type="match status" value="1"/>
</dbReference>
<evidence type="ECO:0000256" key="6">
    <source>
        <dbReference type="SAM" id="MobiDB-lite"/>
    </source>
</evidence>
<dbReference type="SUPFAM" id="SSF53062">
    <property type="entry name" value="PTS system fructose IIA component-like"/>
    <property type="match status" value="1"/>
</dbReference>
<dbReference type="RefSeq" id="WP_229109358.1">
    <property type="nucleotide sequence ID" value="NZ_CP064788.1"/>
</dbReference>
<feature type="domain" description="PTS EIIA type-4" evidence="7">
    <location>
        <begin position="1"/>
        <end position="132"/>
    </location>
</feature>
<dbReference type="NCBIfam" id="TIGR02364">
    <property type="entry name" value="dha_pts"/>
    <property type="match status" value="1"/>
</dbReference>
<evidence type="ECO:0000313" key="10">
    <source>
        <dbReference type="Proteomes" id="UP000662973"/>
    </source>
</evidence>
<accession>A0A897NE90</accession>
<dbReference type="GO" id="GO:0019563">
    <property type="term" value="P:glycerol catabolic process"/>
    <property type="evidence" value="ECO:0007669"/>
    <property type="project" value="InterPro"/>
</dbReference>
<evidence type="ECO:0000256" key="1">
    <source>
        <dbReference type="ARBA" id="ARBA00001113"/>
    </source>
</evidence>
<dbReference type="InterPro" id="IPR039643">
    <property type="entry name" value="DhaM"/>
</dbReference>
<dbReference type="EMBL" id="CP064789">
    <property type="protein sequence ID" value="QSG12026.1"/>
    <property type="molecule type" value="Genomic_DNA"/>
</dbReference>
<dbReference type="EMBL" id="CP064788">
    <property type="protein sequence ID" value="QSG09249.1"/>
    <property type="molecule type" value="Genomic_DNA"/>
</dbReference>
<name>A0A897NE90_9EURY</name>
<proteinExistence type="predicted"/>
<evidence type="ECO:0000256" key="4">
    <source>
        <dbReference type="ARBA" id="ARBA00022679"/>
    </source>
</evidence>
<dbReference type="InterPro" id="IPR036662">
    <property type="entry name" value="PTS_EIIA_man-typ_sf"/>
</dbReference>
<comment type="function">
    <text evidence="2">Component of the dihydroxyacetone kinase complex, which is responsible for the phosphoenolpyruvate (PEP)-dependent phosphorylation of dihydroxyacetone. DhaM serves as the phosphoryl donor. Is phosphorylated by phosphoenolpyruvate in an EI- and HPr-dependent reaction, and a phosphorelay system on histidine residues finally leads to phosphoryl transfer to DhaL and dihydroxyacetone.</text>
</comment>
<feature type="compositionally biased region" description="Basic and acidic residues" evidence="6">
    <location>
        <begin position="118"/>
        <end position="132"/>
    </location>
</feature>
<accession>A0A897NP99</accession>
<dbReference type="Proteomes" id="UP000662973">
    <property type="component" value="Chromosome"/>
</dbReference>
<evidence type="ECO:0000259" key="7">
    <source>
        <dbReference type="PROSITE" id="PS51096"/>
    </source>
</evidence>
<evidence type="ECO:0000313" key="8">
    <source>
        <dbReference type="EMBL" id="QSG09249.1"/>
    </source>
</evidence>
<dbReference type="Pfam" id="PF03610">
    <property type="entry name" value="EIIA-man"/>
    <property type="match status" value="1"/>
</dbReference>
<dbReference type="PANTHER" id="PTHR38594">
    <property type="entry name" value="PEP-DEPENDENT DIHYDROXYACETONE KINASE, PHOSPHORYL DONOR SUBUNIT DHAM"/>
    <property type="match status" value="1"/>
</dbReference>
<evidence type="ECO:0000256" key="5">
    <source>
        <dbReference type="ARBA" id="ARBA00046577"/>
    </source>
</evidence>
<dbReference type="GeneID" id="68861143"/>
<feature type="region of interest" description="Disordered" evidence="6">
    <location>
        <begin position="110"/>
        <end position="132"/>
    </location>
</feature>
<reference evidence="8 10" key="1">
    <citation type="submission" date="2020-11" db="EMBL/GenBank/DDBJ databases">
        <title>Carbohydrate-dependent, anaerobic sulfur respiration: A novel catabolism in halophilic archaea.</title>
        <authorList>
            <person name="Sorokin D.Y."/>
            <person name="Messina E."/>
            <person name="Smedile F."/>
            <person name="La Cono V."/>
            <person name="Hallsworth J.E."/>
            <person name="Yakimov M.M."/>
        </authorList>
    </citation>
    <scope>NUCLEOTIDE SEQUENCE [LARGE SCALE GENOMIC DNA]</scope>
    <source>
        <strain evidence="9">HSR-Bgl</strain>
        <strain evidence="8 10">HSR12-2</strain>
    </source>
</reference>
<dbReference type="GO" id="GO:0009401">
    <property type="term" value="P:phosphoenolpyruvate-dependent sugar phosphotransferase system"/>
    <property type="evidence" value="ECO:0007669"/>
    <property type="project" value="InterPro"/>
</dbReference>
<dbReference type="Proteomes" id="UP000663305">
    <property type="component" value="Chromosome"/>
</dbReference>
<keyword evidence="4 8" id="KW-0808">Transferase</keyword>
<sequence>MIGLLIVSHSGQAAAGIREIAMEMGGDEETIAAVGGDPDGGIGTSIDEIQAALSDLLEATDGVVVLVDLGSAVMNAETAIEMVEADTDAEIEIADAPIVEGALNAAASATSPKATVESVRESAEEARDISKL</sequence>
<keyword evidence="10" id="KW-1185">Reference proteome</keyword>
<dbReference type="PANTHER" id="PTHR38594:SF1">
    <property type="entry name" value="PEP-DEPENDENT DIHYDROXYACETONE KINASE, PHOSPHORYL DONOR SUBUNIT DHAM"/>
    <property type="match status" value="1"/>
</dbReference>
<organism evidence="8 10">
    <name type="scientific">Halapricum desulfuricans</name>
    <dbReference type="NCBI Taxonomy" id="2841257"/>
    <lineage>
        <taxon>Archaea</taxon>
        <taxon>Methanobacteriati</taxon>
        <taxon>Methanobacteriota</taxon>
        <taxon>Stenosarchaea group</taxon>
        <taxon>Halobacteria</taxon>
        <taxon>Halobacteriales</taxon>
        <taxon>Haloarculaceae</taxon>
        <taxon>Halapricum</taxon>
    </lineage>
</organism>